<evidence type="ECO:0000313" key="4">
    <source>
        <dbReference type="Proteomes" id="UP001302126"/>
    </source>
</evidence>
<evidence type="ECO:0000256" key="2">
    <source>
        <dbReference type="SAM" id="Phobius"/>
    </source>
</evidence>
<dbReference type="PANTHER" id="PTHR28002:SF1">
    <property type="entry name" value="MIOREX COMPLEX COMPONENT 11"/>
    <property type="match status" value="1"/>
</dbReference>
<feature type="transmembrane region" description="Helical" evidence="2">
    <location>
        <begin position="85"/>
        <end position="109"/>
    </location>
</feature>
<feature type="region of interest" description="Disordered" evidence="1">
    <location>
        <begin position="32"/>
        <end position="57"/>
    </location>
</feature>
<comment type="caution">
    <text evidence="3">The sequence shown here is derived from an EMBL/GenBank/DDBJ whole genome shotgun (WGS) entry which is preliminary data.</text>
</comment>
<reference evidence="3" key="1">
    <citation type="journal article" date="2023" name="Mol. Phylogenet. Evol.">
        <title>Genome-scale phylogeny and comparative genomics of the fungal order Sordariales.</title>
        <authorList>
            <person name="Hensen N."/>
            <person name="Bonometti L."/>
            <person name="Westerberg I."/>
            <person name="Brannstrom I.O."/>
            <person name="Guillou S."/>
            <person name="Cros-Aarteil S."/>
            <person name="Calhoun S."/>
            <person name="Haridas S."/>
            <person name="Kuo A."/>
            <person name="Mondo S."/>
            <person name="Pangilinan J."/>
            <person name="Riley R."/>
            <person name="LaButti K."/>
            <person name="Andreopoulos B."/>
            <person name="Lipzen A."/>
            <person name="Chen C."/>
            <person name="Yan M."/>
            <person name="Daum C."/>
            <person name="Ng V."/>
            <person name="Clum A."/>
            <person name="Steindorff A."/>
            <person name="Ohm R.A."/>
            <person name="Martin F."/>
            <person name="Silar P."/>
            <person name="Natvig D.O."/>
            <person name="Lalanne C."/>
            <person name="Gautier V."/>
            <person name="Ament-Velasquez S.L."/>
            <person name="Kruys A."/>
            <person name="Hutchinson M.I."/>
            <person name="Powell A.J."/>
            <person name="Barry K."/>
            <person name="Miller A.N."/>
            <person name="Grigoriev I.V."/>
            <person name="Debuchy R."/>
            <person name="Gladieux P."/>
            <person name="Hiltunen Thoren M."/>
            <person name="Johannesson H."/>
        </authorList>
    </citation>
    <scope>NUCLEOTIDE SEQUENCE</scope>
    <source>
        <strain evidence="3">PSN309</strain>
    </source>
</reference>
<proteinExistence type="predicted"/>
<name>A0AAN6X1V9_9PEZI</name>
<keyword evidence="2" id="KW-0812">Transmembrane</keyword>
<organism evidence="3 4">
    <name type="scientific">Podospora australis</name>
    <dbReference type="NCBI Taxonomy" id="1536484"/>
    <lineage>
        <taxon>Eukaryota</taxon>
        <taxon>Fungi</taxon>
        <taxon>Dikarya</taxon>
        <taxon>Ascomycota</taxon>
        <taxon>Pezizomycotina</taxon>
        <taxon>Sordariomycetes</taxon>
        <taxon>Sordariomycetidae</taxon>
        <taxon>Sordariales</taxon>
        <taxon>Podosporaceae</taxon>
        <taxon>Podospora</taxon>
    </lineage>
</organism>
<accession>A0AAN6X1V9</accession>
<dbReference type="AlphaFoldDB" id="A0AAN6X1V9"/>
<reference evidence="3" key="2">
    <citation type="submission" date="2023-05" db="EMBL/GenBank/DDBJ databases">
        <authorList>
            <consortium name="Lawrence Berkeley National Laboratory"/>
            <person name="Steindorff A."/>
            <person name="Hensen N."/>
            <person name="Bonometti L."/>
            <person name="Westerberg I."/>
            <person name="Brannstrom I.O."/>
            <person name="Guillou S."/>
            <person name="Cros-Aarteil S."/>
            <person name="Calhoun S."/>
            <person name="Haridas S."/>
            <person name="Kuo A."/>
            <person name="Mondo S."/>
            <person name="Pangilinan J."/>
            <person name="Riley R."/>
            <person name="Labutti K."/>
            <person name="Andreopoulos B."/>
            <person name="Lipzen A."/>
            <person name="Chen C."/>
            <person name="Yanf M."/>
            <person name="Daum C."/>
            <person name="Ng V."/>
            <person name="Clum A."/>
            <person name="Ohm R."/>
            <person name="Martin F."/>
            <person name="Silar P."/>
            <person name="Natvig D."/>
            <person name="Lalanne C."/>
            <person name="Gautier V."/>
            <person name="Ament-Velasquez S.L."/>
            <person name="Kruys A."/>
            <person name="Hutchinson M.I."/>
            <person name="Powell A.J."/>
            <person name="Barry K."/>
            <person name="Miller A.N."/>
            <person name="Grigoriev I.V."/>
            <person name="Debuchy R."/>
            <person name="Gladieux P."/>
            <person name="Thoren M.H."/>
            <person name="Johannesson H."/>
        </authorList>
    </citation>
    <scope>NUCLEOTIDE SEQUENCE</scope>
    <source>
        <strain evidence="3">PSN309</strain>
    </source>
</reference>
<feature type="transmembrane region" description="Helical" evidence="2">
    <location>
        <begin position="220"/>
        <end position="241"/>
    </location>
</feature>
<dbReference type="Pfam" id="PF10306">
    <property type="entry name" value="FLILHELTA"/>
    <property type="match status" value="1"/>
</dbReference>
<gene>
    <name evidence="3" type="ORF">QBC35DRAFT_375489</name>
</gene>
<keyword evidence="2" id="KW-0472">Membrane</keyword>
<keyword evidence="2" id="KW-1133">Transmembrane helix</keyword>
<evidence type="ECO:0000313" key="3">
    <source>
        <dbReference type="EMBL" id="KAK4191716.1"/>
    </source>
</evidence>
<dbReference type="Proteomes" id="UP001302126">
    <property type="component" value="Unassembled WGS sequence"/>
</dbReference>
<sequence>MTIRAPQPLIQRLTPRQVNAFRAPCKHCSRPSWRRNLSNTSAKRSLPPLPESKTQNDRAGRILSKLPKSLQKYASRLRGAPVTHVVAFLILHEITAVVPLLGLFGLFHYNEEFTKVPMRYMLQSSYAGYVRDGVGRFERYFKRKGWFGFSSDQSQMQEGGAAAATDMVEGLEQRGEEARDGKSALSEGQKRRIVERWETDERYRIVVEVGLAYALTKALLPARIVVSVWGTPWFAGVLSGFKRLVSRKR</sequence>
<dbReference type="EMBL" id="MU864358">
    <property type="protein sequence ID" value="KAK4191716.1"/>
    <property type="molecule type" value="Genomic_DNA"/>
</dbReference>
<dbReference type="GO" id="GO:0005739">
    <property type="term" value="C:mitochondrion"/>
    <property type="evidence" value="ECO:0007669"/>
    <property type="project" value="TreeGrafter"/>
</dbReference>
<evidence type="ECO:0000256" key="1">
    <source>
        <dbReference type="SAM" id="MobiDB-lite"/>
    </source>
</evidence>
<dbReference type="PANTHER" id="PTHR28002">
    <property type="entry name" value="MIOREX COMPLEX COMPONENT 11"/>
    <property type="match status" value="1"/>
</dbReference>
<keyword evidence="4" id="KW-1185">Reference proteome</keyword>
<protein>
    <submittedName>
        <fullName evidence="3">Uncharacterized protein</fullName>
    </submittedName>
</protein>
<dbReference type="InterPro" id="IPR018811">
    <property type="entry name" value="MRX11"/>
</dbReference>